<sequence>MMDFHLPPTSMLSLQSPCRRDQQQASVKCIQAQNGKCLCCKRMRYKCSSSLTLQILLSSVSALDFPPGILSCWYSDLTESWQLSAGAPSLALSSCCRAMKPCEVAALTALGMGRAVCTGLVPTTEGCLSLEATPTTGIVSLRQQ</sequence>
<accession>A0ABV0R847</accession>
<comment type="caution">
    <text evidence="1">The sequence shown here is derived from an EMBL/GenBank/DDBJ whole genome shotgun (WGS) entry which is preliminary data.</text>
</comment>
<keyword evidence="2" id="KW-1185">Reference proteome</keyword>
<name>A0ABV0R847_9TELE</name>
<organism evidence="1 2">
    <name type="scientific">Xenoophorus captivus</name>
    <dbReference type="NCBI Taxonomy" id="1517983"/>
    <lineage>
        <taxon>Eukaryota</taxon>
        <taxon>Metazoa</taxon>
        <taxon>Chordata</taxon>
        <taxon>Craniata</taxon>
        <taxon>Vertebrata</taxon>
        <taxon>Euteleostomi</taxon>
        <taxon>Actinopterygii</taxon>
        <taxon>Neopterygii</taxon>
        <taxon>Teleostei</taxon>
        <taxon>Neoteleostei</taxon>
        <taxon>Acanthomorphata</taxon>
        <taxon>Ovalentaria</taxon>
        <taxon>Atherinomorphae</taxon>
        <taxon>Cyprinodontiformes</taxon>
        <taxon>Goodeidae</taxon>
        <taxon>Xenoophorus</taxon>
    </lineage>
</organism>
<dbReference type="EMBL" id="JAHRIN010036000">
    <property type="protein sequence ID" value="MEQ2204300.1"/>
    <property type="molecule type" value="Genomic_DNA"/>
</dbReference>
<dbReference type="Proteomes" id="UP001434883">
    <property type="component" value="Unassembled WGS sequence"/>
</dbReference>
<gene>
    <name evidence="1" type="ORF">XENOCAPTIV_011117</name>
</gene>
<proteinExistence type="predicted"/>
<reference evidence="1 2" key="1">
    <citation type="submission" date="2021-06" db="EMBL/GenBank/DDBJ databases">
        <authorList>
            <person name="Palmer J.M."/>
        </authorList>
    </citation>
    <scope>NUCLEOTIDE SEQUENCE [LARGE SCALE GENOMIC DNA]</scope>
    <source>
        <strain evidence="1 2">XC_2019</strain>
        <tissue evidence="1">Muscle</tissue>
    </source>
</reference>
<evidence type="ECO:0000313" key="1">
    <source>
        <dbReference type="EMBL" id="MEQ2204300.1"/>
    </source>
</evidence>
<evidence type="ECO:0000313" key="2">
    <source>
        <dbReference type="Proteomes" id="UP001434883"/>
    </source>
</evidence>
<protein>
    <submittedName>
        <fullName evidence="1">Uncharacterized protein</fullName>
    </submittedName>
</protein>